<dbReference type="FunFam" id="2.30.42.10:FF:000012">
    <property type="entry name" value="Membrane associated guanylate kinase, WW and PDZ domain containing 1"/>
    <property type="match status" value="1"/>
</dbReference>
<evidence type="ECO:0000256" key="13">
    <source>
        <dbReference type="SAM" id="MobiDB-lite"/>
    </source>
</evidence>
<feature type="compositionally biased region" description="Basic and acidic residues" evidence="13">
    <location>
        <begin position="1283"/>
        <end position="1293"/>
    </location>
</feature>
<evidence type="ECO:0000256" key="4">
    <source>
        <dbReference type="ARBA" id="ARBA00016171"/>
    </source>
</evidence>
<dbReference type="PANTHER" id="PTHR10316:SF65">
    <property type="entry name" value="MEMBRANE-ASSOCIATED GUANYLATE KINASE, WW AND PDZ DOMAIN-CONTAINING PROTEIN 3 ISOFORM X1"/>
    <property type="match status" value="1"/>
</dbReference>
<feature type="region of interest" description="Disordered" evidence="13">
    <location>
        <begin position="936"/>
        <end position="960"/>
    </location>
</feature>
<dbReference type="InterPro" id="IPR020590">
    <property type="entry name" value="Guanylate_kinase_CS"/>
</dbReference>
<dbReference type="SMART" id="SM00228">
    <property type="entry name" value="PDZ"/>
    <property type="match status" value="6"/>
</dbReference>
<dbReference type="CDD" id="cd06731">
    <property type="entry name" value="PDZ1_MAGI-1_3-like"/>
    <property type="match status" value="1"/>
</dbReference>
<feature type="compositionally biased region" description="Basic and acidic residues" evidence="13">
    <location>
        <begin position="1303"/>
        <end position="1330"/>
    </location>
</feature>
<dbReference type="PANTHER" id="PTHR10316">
    <property type="entry name" value="MEMBRANE ASSOCIATED GUANYLATE KINASE-RELATED"/>
    <property type="match status" value="1"/>
</dbReference>
<dbReference type="Gene3D" id="2.30.42.10">
    <property type="match status" value="5"/>
</dbReference>
<feature type="region of interest" description="Disordered" evidence="13">
    <location>
        <begin position="496"/>
        <end position="515"/>
    </location>
</feature>
<dbReference type="FunFam" id="2.30.42.10:FF:000131">
    <property type="entry name" value="membrane-associated guanylate kinase, WW and PDZ domain-containing protein 3 isoform X1"/>
    <property type="match status" value="1"/>
</dbReference>
<dbReference type="InterPro" id="IPR036020">
    <property type="entry name" value="WW_dom_sf"/>
</dbReference>
<feature type="region of interest" description="Disordered" evidence="13">
    <location>
        <begin position="372"/>
        <end position="403"/>
    </location>
</feature>
<dbReference type="GO" id="GO:0005524">
    <property type="term" value="F:ATP binding"/>
    <property type="evidence" value="ECO:0007669"/>
    <property type="project" value="UniProtKB-KW"/>
</dbReference>
<evidence type="ECO:0000256" key="1">
    <source>
        <dbReference type="ARBA" id="ARBA00004202"/>
    </source>
</evidence>
<evidence type="ECO:0000256" key="11">
    <source>
        <dbReference type="ARBA" id="ARBA00023136"/>
    </source>
</evidence>
<evidence type="ECO:0000313" key="18">
    <source>
        <dbReference type="Proteomes" id="UP000694395"/>
    </source>
</evidence>
<reference evidence="17" key="2">
    <citation type="submission" date="2025-08" db="UniProtKB">
        <authorList>
            <consortium name="Ensembl"/>
        </authorList>
    </citation>
    <scope>IDENTIFICATION</scope>
</reference>
<dbReference type="CDD" id="cd06734">
    <property type="entry name" value="PDZ4_MAGI-1_3-like"/>
    <property type="match status" value="1"/>
</dbReference>
<dbReference type="CDD" id="cd06735">
    <property type="entry name" value="PDZ5_MAGI-1_3-like"/>
    <property type="match status" value="1"/>
</dbReference>
<proteinExistence type="inferred from homology"/>
<keyword evidence="18" id="KW-1185">Reference proteome</keyword>
<evidence type="ECO:0000256" key="9">
    <source>
        <dbReference type="ARBA" id="ARBA00022840"/>
    </source>
</evidence>
<dbReference type="Ensembl" id="ENSOMYT00000056744.2">
    <property type="protein sequence ID" value="ENSOMYP00000052172.2"/>
    <property type="gene ID" value="ENSOMYG00000022841.2"/>
</dbReference>
<dbReference type="FunFam" id="2.20.70.10:FF:000001">
    <property type="entry name" value="Membrane-associated guanylate kinase, WW and PDZ domain-containing protein 1"/>
    <property type="match status" value="1"/>
</dbReference>
<evidence type="ECO:0000256" key="3">
    <source>
        <dbReference type="ARBA" id="ARBA00007014"/>
    </source>
</evidence>
<dbReference type="Gene3D" id="2.20.70.10">
    <property type="match status" value="2"/>
</dbReference>
<feature type="compositionally biased region" description="Polar residues" evidence="13">
    <location>
        <begin position="1359"/>
        <end position="1376"/>
    </location>
</feature>
<comment type="subcellular location">
    <subcellularLocation>
        <location evidence="2">Cell junction</location>
        <location evidence="2">Tight junction</location>
    </subcellularLocation>
    <subcellularLocation>
        <location evidence="1">Cell membrane</location>
        <topology evidence="1">Peripheral membrane protein</topology>
    </subcellularLocation>
</comment>
<dbReference type="Gene3D" id="3.30.63.10">
    <property type="entry name" value="Guanylate Kinase phosphate binding domain"/>
    <property type="match status" value="1"/>
</dbReference>
<comment type="similarity">
    <text evidence="3">Belongs to the MAGUK family.</text>
</comment>
<keyword evidence="11" id="KW-0472">Membrane</keyword>
<feature type="domain" description="PDZ" evidence="16">
    <location>
        <begin position="722"/>
        <end position="805"/>
    </location>
</feature>
<feature type="compositionally biased region" description="Basic and acidic residues" evidence="13">
    <location>
        <begin position="1156"/>
        <end position="1197"/>
    </location>
</feature>
<evidence type="ECO:0000259" key="16">
    <source>
        <dbReference type="PROSITE" id="PS50106"/>
    </source>
</evidence>
<feature type="domain" description="PDZ" evidence="16">
    <location>
        <begin position="847"/>
        <end position="934"/>
    </location>
</feature>
<feature type="domain" description="PDZ" evidence="16">
    <location>
        <begin position="409"/>
        <end position="478"/>
    </location>
</feature>
<keyword evidence="8" id="KW-0547">Nucleotide-binding</keyword>
<feature type="domain" description="PDZ" evidence="16">
    <location>
        <begin position="65"/>
        <end position="103"/>
    </location>
</feature>
<organism evidence="17 18">
    <name type="scientific">Oncorhynchus mykiss</name>
    <name type="common">Rainbow trout</name>
    <name type="synonym">Salmo gairdneri</name>
    <dbReference type="NCBI Taxonomy" id="8022"/>
    <lineage>
        <taxon>Eukaryota</taxon>
        <taxon>Metazoa</taxon>
        <taxon>Chordata</taxon>
        <taxon>Craniata</taxon>
        <taxon>Vertebrata</taxon>
        <taxon>Euteleostomi</taxon>
        <taxon>Actinopterygii</taxon>
        <taxon>Neopterygii</taxon>
        <taxon>Teleostei</taxon>
        <taxon>Protacanthopterygii</taxon>
        <taxon>Salmoniformes</taxon>
        <taxon>Salmonidae</taxon>
        <taxon>Salmoninae</taxon>
        <taxon>Oncorhynchus</taxon>
    </lineage>
</organism>
<dbReference type="CDD" id="cd00201">
    <property type="entry name" value="WW"/>
    <property type="match status" value="2"/>
</dbReference>
<dbReference type="PROSITE" id="PS50106">
    <property type="entry name" value="PDZ"/>
    <property type="match status" value="6"/>
</dbReference>
<feature type="domain" description="WW" evidence="14">
    <location>
        <begin position="333"/>
        <end position="366"/>
    </location>
</feature>
<feature type="compositionally biased region" description="Basic and acidic residues" evidence="13">
    <location>
        <begin position="1241"/>
        <end position="1270"/>
    </location>
</feature>
<dbReference type="Proteomes" id="UP000694395">
    <property type="component" value="Chromosome 17"/>
</dbReference>
<dbReference type="GO" id="GO:0005886">
    <property type="term" value="C:plasma membrane"/>
    <property type="evidence" value="ECO:0007669"/>
    <property type="project" value="UniProtKB-SubCell"/>
</dbReference>
<feature type="domain" description="Guanylate kinase-like" evidence="15">
    <location>
        <begin position="111"/>
        <end position="187"/>
    </location>
</feature>
<dbReference type="PROSITE" id="PS50052">
    <property type="entry name" value="GUANYLATE_KINASE_2"/>
    <property type="match status" value="1"/>
</dbReference>
<dbReference type="GO" id="GO:0007165">
    <property type="term" value="P:signal transduction"/>
    <property type="evidence" value="ECO:0007669"/>
    <property type="project" value="TreeGrafter"/>
</dbReference>
<evidence type="ECO:0000256" key="12">
    <source>
        <dbReference type="ARBA" id="ARBA00033438"/>
    </source>
</evidence>
<dbReference type="InterPro" id="IPR008144">
    <property type="entry name" value="Guanylate_kin-like_dom"/>
</dbReference>
<dbReference type="GO" id="GO:0005923">
    <property type="term" value="C:bicellular tight junction"/>
    <property type="evidence" value="ECO:0007669"/>
    <property type="project" value="UniProtKB-SubCell"/>
</dbReference>
<keyword evidence="10" id="KW-0965">Cell junction</keyword>
<evidence type="ECO:0000256" key="5">
    <source>
        <dbReference type="ARBA" id="ARBA00022427"/>
    </source>
</evidence>
<dbReference type="CDD" id="cd06730">
    <property type="entry name" value="PDZ0_MAGI-1_3-like"/>
    <property type="match status" value="1"/>
</dbReference>
<dbReference type="CDD" id="cd06732">
    <property type="entry name" value="PDZ2_MAGI-1_3-like"/>
    <property type="match status" value="1"/>
</dbReference>
<dbReference type="PROSITE" id="PS01159">
    <property type="entry name" value="WW_DOMAIN_1"/>
    <property type="match status" value="2"/>
</dbReference>
<dbReference type="CDD" id="cd06733">
    <property type="entry name" value="PDZ3_MAGI-1_3-like"/>
    <property type="match status" value="1"/>
</dbReference>
<dbReference type="FunFam" id="3.30.63.10:FF:000003">
    <property type="entry name" value="Membrane-associated guanylate kinase, WW and PDZ domain-containing protein 3 isoform 1"/>
    <property type="match status" value="1"/>
</dbReference>
<dbReference type="SMART" id="SM00072">
    <property type="entry name" value="GuKc"/>
    <property type="match status" value="1"/>
</dbReference>
<evidence type="ECO:0000256" key="2">
    <source>
        <dbReference type="ARBA" id="ARBA00004435"/>
    </source>
</evidence>
<reference evidence="17" key="3">
    <citation type="submission" date="2025-09" db="UniProtKB">
        <authorList>
            <consortium name="Ensembl"/>
        </authorList>
    </citation>
    <scope>IDENTIFICATION</scope>
</reference>
<dbReference type="Pfam" id="PF00397">
    <property type="entry name" value="WW"/>
    <property type="match status" value="2"/>
</dbReference>
<dbReference type="Pfam" id="PF00595">
    <property type="entry name" value="PDZ"/>
    <property type="match status" value="4"/>
</dbReference>
<dbReference type="InterPro" id="IPR036034">
    <property type="entry name" value="PDZ_sf"/>
</dbReference>
<dbReference type="SMART" id="SM00456">
    <property type="entry name" value="WW"/>
    <property type="match status" value="2"/>
</dbReference>
<reference evidence="17" key="1">
    <citation type="submission" date="2020-07" db="EMBL/GenBank/DDBJ databases">
        <title>A long reads based de novo assembly of the rainbow trout Arlee double haploid line genome.</title>
        <authorList>
            <person name="Gao G."/>
            <person name="Palti Y."/>
        </authorList>
    </citation>
    <scope>NUCLEOTIDE SEQUENCE [LARGE SCALE GENOMIC DNA]</scope>
</reference>
<evidence type="ECO:0000256" key="8">
    <source>
        <dbReference type="ARBA" id="ARBA00022741"/>
    </source>
</evidence>
<dbReference type="FunFam" id="2.30.42.10:FF:000006">
    <property type="entry name" value="Membrane associated guanylate kinase, WW and PDZ domain containing 1"/>
    <property type="match status" value="1"/>
</dbReference>
<dbReference type="SUPFAM" id="SSF52540">
    <property type="entry name" value="P-loop containing nucleoside triphosphate hydrolases"/>
    <property type="match status" value="1"/>
</dbReference>
<evidence type="ECO:0000259" key="14">
    <source>
        <dbReference type="PROSITE" id="PS50020"/>
    </source>
</evidence>
<dbReference type="InterPro" id="IPR001202">
    <property type="entry name" value="WW_dom"/>
</dbReference>
<evidence type="ECO:0000256" key="6">
    <source>
        <dbReference type="ARBA" id="ARBA00022475"/>
    </source>
</evidence>
<name>A0A8C7RHE2_ONCMY</name>
<dbReference type="InterPro" id="IPR008145">
    <property type="entry name" value="GK/Ca_channel_bsu"/>
</dbReference>
<keyword evidence="5" id="KW-0796">Tight junction</keyword>
<dbReference type="PROSITE" id="PS50020">
    <property type="entry name" value="WW_DOMAIN_2"/>
    <property type="match status" value="2"/>
</dbReference>
<protein>
    <recommendedName>
        <fullName evidence="4">Membrane-associated guanylate kinase, WW and PDZ domain-containing protein 3</fullName>
    </recommendedName>
    <alternativeName>
        <fullName evidence="12">Membrane-associated guanylate kinase inverted 3</fullName>
    </alternativeName>
</protein>
<dbReference type="PROSITE" id="PS00856">
    <property type="entry name" value="GUANYLATE_KINASE_1"/>
    <property type="match status" value="1"/>
</dbReference>
<dbReference type="GeneTree" id="ENSGT00940000156496"/>
<keyword evidence="7" id="KW-0677">Repeat</keyword>
<feature type="domain" description="PDZ" evidence="16">
    <location>
        <begin position="1009"/>
        <end position="1091"/>
    </location>
</feature>
<feature type="compositionally biased region" description="Basic and acidic residues" evidence="13">
    <location>
        <begin position="1339"/>
        <end position="1357"/>
    </location>
</feature>
<dbReference type="SUPFAM" id="SSF51045">
    <property type="entry name" value="WW domain"/>
    <property type="match status" value="2"/>
</dbReference>
<dbReference type="Pfam" id="PF00625">
    <property type="entry name" value="Guanylate_kin"/>
    <property type="match status" value="1"/>
</dbReference>
<dbReference type="GO" id="GO:0005737">
    <property type="term" value="C:cytoplasm"/>
    <property type="evidence" value="ECO:0007669"/>
    <property type="project" value="TreeGrafter"/>
</dbReference>
<accession>A0A8C7RHE2</accession>
<evidence type="ECO:0000313" key="17">
    <source>
        <dbReference type="Ensembl" id="ENSOMYP00000052172.2"/>
    </source>
</evidence>
<dbReference type="SUPFAM" id="SSF50156">
    <property type="entry name" value="PDZ domain-like"/>
    <property type="match status" value="6"/>
</dbReference>
<evidence type="ECO:0000256" key="7">
    <source>
        <dbReference type="ARBA" id="ARBA00022737"/>
    </source>
</evidence>
<dbReference type="InterPro" id="IPR027417">
    <property type="entry name" value="P-loop_NTPase"/>
</dbReference>
<evidence type="ECO:0000259" key="15">
    <source>
        <dbReference type="PROSITE" id="PS50052"/>
    </source>
</evidence>
<sequence length="1403" mass="154549">MSRTLKKKKHWSSKVQECAVSWGSLGEFGNVVEVLGGAEHGEFPYLGQMKLDVMLCHVGTMPYFGDVLLEINGTPVSGLTNRDTHAVIRHFREPIRLKTVKPGKVLNTDLRHYLSLQFQKGSLDHKLQQVIRDNLYLRTIPCTTRLPREREVPGVDYNFISVGDFRILEGSGLLLESGTYDGNYYGTPKPPAEPTLVQPDLVDQVLFDEDYDNEVQRKRTTSVSKMDRKDSVVPEEEDDDERPPLANGLPEHKEGASWRKAVPSYTQSSSAMDFRMWSSLPGDDSLEPLPLNWEMAYTETGMVYFIDHNSKTTTWLDPRLAKKAKPPEKCEDGELPYGWEEIEDPQYGTYYVDHINQRTQFENPVLEAKRKLSQETTVSIQQGAPPPPGEGGASGFTPDPSQLQGEMFHTALRKSSQGFGFTIIGGDRHDEFLQVKNVLSDSPAAHDNKISSGDVIVEINGKCVLGKTHPEVVQMFQSIPVSQYVDMVLCRGYPLPPDVAEDTENPPPPPPPPLQGGEVVTAVPLINGQPLLVKGDVLHGSSQELHYVTTDASGRPMVAALPNGRLSEQGGTGLLQPELVSVPLVKGPGGFGFAIADCPLGQKVKMILDAQWCRGLLKGDVIKEINRQNVQTLSHAQVVDILKDLQVGSEVNVLVLRGGESQCLINTALWLHNTNTMPVPTAATSLFTSTLRNNSPKRDATEMYLKSKALLESKQPHTKDLDVFIKRDQETGFGFRVLGGEGPEQPVYIGAIVHLGAAEKDGRLRAGDELIGIDGIMVKGRSHKQVLDLMTNAARNGQVMLTVRRKVIYRDMTEEEAGLHMAPVLVNGSPRLPRIQMPSVLDHESFDITLHRKDSEGFGFVILTSKSKPPLGVIPHKIGRIIEGSPTDRCGLLNVGDRISAVNGRSIVGLSHNDIVQLIKDAGNAVTLTVVPEDEYKGPPSGASSAKQSPAPHHRAMGPDLTTTPRHGLNLCFSIYACAYVHVSVCVCMLACVCTYVCVYACATQGCITVELDRGSRGFGFSLRGGTEYNMGLYILRLAEEGPALLDSRIHVGDQVVEINGEPTQGITHTRAIELIQAGGSKVLLLLRPGQGLVQDNSKYTQNFPREALVSETSPLASPFSTLEWNGEWADRQADRLSPITPEQINLYKVKPGHTRSKDPKEPSSPKKTGETFSKAKEHSQSPKKSERKGQEAEPSKNRKSHCQKGSWSPSPKKSSRKRQEASSQLHVKKQQVQQSTSKELSSKEPFDENKNSKRGDSKGRKSTQEREGITGKTKAAHGQVIIEKKVGTEAGHHMPTPMETGAWRDIRKVTLEKSKPQDGEKEKRKEQTSKKYIGASLKEGKTRKYYEASTTEEKSIKHTQASPNAIQQDTLNQKGLISPCPWKVPSSARILSQAEVLRNPPY</sequence>
<dbReference type="InterPro" id="IPR001478">
    <property type="entry name" value="PDZ"/>
</dbReference>
<feature type="compositionally biased region" description="Pro residues" evidence="13">
    <location>
        <begin position="505"/>
        <end position="514"/>
    </location>
</feature>
<evidence type="ECO:0000256" key="10">
    <source>
        <dbReference type="ARBA" id="ARBA00022949"/>
    </source>
</evidence>
<feature type="region of interest" description="Disordered" evidence="13">
    <location>
        <begin position="217"/>
        <end position="262"/>
    </location>
</feature>
<keyword evidence="9" id="KW-0067">ATP-binding</keyword>
<feature type="domain" description="WW" evidence="14">
    <location>
        <begin position="287"/>
        <end position="320"/>
    </location>
</feature>
<feature type="region of interest" description="Disordered" evidence="13">
    <location>
        <begin position="1136"/>
        <end position="1378"/>
    </location>
</feature>
<keyword evidence="6" id="KW-1003">Cell membrane</keyword>
<dbReference type="FunFam" id="2.20.70.10:FF:000002">
    <property type="entry name" value="Membrane-associated guanylate kinase, WW and PDZ domain-containing protein 3 isoform 1"/>
    <property type="match status" value="1"/>
</dbReference>
<dbReference type="FunFam" id="2.30.42.10:FF:000005">
    <property type="entry name" value="Membrane associated guanylate kinase, WW and PDZ domain containing 1"/>
    <property type="match status" value="1"/>
</dbReference>
<feature type="domain" description="PDZ" evidence="16">
    <location>
        <begin position="581"/>
        <end position="644"/>
    </location>
</feature>